<comment type="similarity">
    <text evidence="2 6">Belongs to the UPF0677 family.</text>
</comment>
<evidence type="ECO:0000256" key="4">
    <source>
        <dbReference type="ARBA" id="ARBA00022679"/>
    </source>
</evidence>
<dbReference type="InterPro" id="IPR011610">
    <property type="entry name" value="SAM_mthyl_Trfase_ML2640-like"/>
</dbReference>
<dbReference type="InterPro" id="IPR007213">
    <property type="entry name" value="Ppm1/Ppm2/Tcmp"/>
</dbReference>
<gene>
    <name evidence="7" type="ORF">AWB85_00625</name>
</gene>
<comment type="function">
    <text evidence="1 6">Exhibits S-adenosyl-L-methionine-dependent methyltransferase activity.</text>
</comment>
<dbReference type="NCBIfam" id="TIGR00027">
    <property type="entry name" value="mthyl_TIGR00027"/>
    <property type="match status" value="1"/>
</dbReference>
<evidence type="ECO:0000256" key="1">
    <source>
        <dbReference type="ARBA" id="ARBA00003907"/>
    </source>
</evidence>
<dbReference type="AlphaFoldDB" id="A0A179VE64"/>
<keyword evidence="4 7" id="KW-0808">Transferase</keyword>
<dbReference type="RefSeq" id="WP_064627086.1">
    <property type="nucleotide sequence ID" value="NZ_LQYE01000001.1"/>
</dbReference>
<protein>
    <recommendedName>
        <fullName evidence="6">S-adenosyl-L-methionine-dependent methyltransferase</fullName>
        <ecNumber evidence="6">2.1.1.-</ecNumber>
    </recommendedName>
</protein>
<dbReference type="Pfam" id="PF04072">
    <property type="entry name" value="LCM"/>
    <property type="match status" value="1"/>
</dbReference>
<dbReference type="EC" id="2.1.1.-" evidence="6"/>
<dbReference type="EMBL" id="LQYE01000001">
    <property type="protein sequence ID" value="OAT69947.1"/>
    <property type="molecule type" value="Genomic_DNA"/>
</dbReference>
<evidence type="ECO:0000256" key="3">
    <source>
        <dbReference type="ARBA" id="ARBA00022603"/>
    </source>
</evidence>
<dbReference type="InterPro" id="IPR029063">
    <property type="entry name" value="SAM-dependent_MTases_sf"/>
</dbReference>
<dbReference type="Proteomes" id="UP000186919">
    <property type="component" value="Unassembled WGS sequence"/>
</dbReference>
<name>A0A179VE64_9MYCO</name>
<evidence type="ECO:0000256" key="2">
    <source>
        <dbReference type="ARBA" id="ARBA00008138"/>
    </source>
</evidence>
<keyword evidence="3 6" id="KW-0489">Methyltransferase</keyword>
<proteinExistence type="inferred from homology"/>
<evidence type="ECO:0000256" key="6">
    <source>
        <dbReference type="RuleBase" id="RU362030"/>
    </source>
</evidence>
<reference evidence="7 8" key="1">
    <citation type="submission" date="2016-01" db="EMBL/GenBank/DDBJ databases">
        <title>Mycobacterium immunogenum strain CD11_6 genome sequencing and assembly.</title>
        <authorList>
            <person name="Kaur G."/>
            <person name="Nair G.R."/>
            <person name="Mayilraj S."/>
        </authorList>
    </citation>
    <scope>NUCLEOTIDE SEQUENCE [LARGE SCALE GENOMIC DNA]</scope>
    <source>
        <strain evidence="7 8">CD11-6</strain>
    </source>
</reference>
<dbReference type="PANTHER" id="PTHR43619:SF2">
    <property type="entry name" value="S-ADENOSYL-L-METHIONINE-DEPENDENT METHYLTRANSFERASES SUPERFAMILY PROTEIN"/>
    <property type="match status" value="1"/>
</dbReference>
<dbReference type="PANTHER" id="PTHR43619">
    <property type="entry name" value="S-ADENOSYL-L-METHIONINE-DEPENDENT METHYLTRANSFERASE YKTD-RELATED"/>
    <property type="match status" value="1"/>
</dbReference>
<evidence type="ECO:0000256" key="5">
    <source>
        <dbReference type="ARBA" id="ARBA00022691"/>
    </source>
</evidence>
<accession>A0A179VE64</accession>
<sequence>MTDIADKDWSRSEGDSWDIVSSVGFTALGVAAARAVENRQTEPLVRDPYAEHFVRAAGEPNLIGLLDSPEPQAPNPGTTPRHIGLRSRFFDEFFVNATNSGCGQAVILAAGLDVRAHRLPWPEGTKVFELDQPQVLEFKDRVLAEHGAAPTSDRREIAVDLRDDWPAALLAAGFDPDVPTAWSAEGLIIYLPSAAQDLLFERVVALSAPGSQVAVEATRGRPDIAKWGAMQKKYADESHPMSKVDITSLFYDEERADVAEWFAARGWTVQGADALELAATYGVEIPELPEDVIEVVKQGNYVTAILPS</sequence>
<evidence type="ECO:0000313" key="8">
    <source>
        <dbReference type="Proteomes" id="UP000186919"/>
    </source>
</evidence>
<dbReference type="SUPFAM" id="SSF53335">
    <property type="entry name" value="S-adenosyl-L-methionine-dependent methyltransferases"/>
    <property type="match status" value="1"/>
</dbReference>
<keyword evidence="5 6" id="KW-0949">S-adenosyl-L-methionine</keyword>
<dbReference type="GO" id="GO:0008168">
    <property type="term" value="F:methyltransferase activity"/>
    <property type="evidence" value="ECO:0007669"/>
    <property type="project" value="UniProtKB-UniRule"/>
</dbReference>
<dbReference type="Gene3D" id="3.40.50.150">
    <property type="entry name" value="Vaccinia Virus protein VP39"/>
    <property type="match status" value="1"/>
</dbReference>
<evidence type="ECO:0000313" key="7">
    <source>
        <dbReference type="EMBL" id="OAT69947.1"/>
    </source>
</evidence>
<organism evidence="7 8">
    <name type="scientific">Mycobacteroides immunogenum</name>
    <dbReference type="NCBI Taxonomy" id="83262"/>
    <lineage>
        <taxon>Bacteria</taxon>
        <taxon>Bacillati</taxon>
        <taxon>Actinomycetota</taxon>
        <taxon>Actinomycetes</taxon>
        <taxon>Mycobacteriales</taxon>
        <taxon>Mycobacteriaceae</taxon>
        <taxon>Mycobacteroides</taxon>
    </lineage>
</organism>
<dbReference type="GO" id="GO:0032259">
    <property type="term" value="P:methylation"/>
    <property type="evidence" value="ECO:0007669"/>
    <property type="project" value="UniProtKB-KW"/>
</dbReference>
<comment type="caution">
    <text evidence="7">The sequence shown here is derived from an EMBL/GenBank/DDBJ whole genome shotgun (WGS) entry which is preliminary data.</text>
</comment>